<keyword evidence="2 4" id="KW-0863">Zinc-finger</keyword>
<dbReference type="InterPro" id="IPR002893">
    <property type="entry name" value="Znf_MYND"/>
</dbReference>
<dbReference type="SUPFAM" id="SSF144232">
    <property type="entry name" value="HIT/MYND zinc finger-like"/>
    <property type="match status" value="1"/>
</dbReference>
<gene>
    <name evidence="6" type="ORF">NLJ89_g5905</name>
</gene>
<evidence type="ECO:0000313" key="6">
    <source>
        <dbReference type="EMBL" id="KAJ3508156.1"/>
    </source>
</evidence>
<keyword evidence="1" id="KW-0479">Metal-binding</keyword>
<evidence type="ECO:0000313" key="7">
    <source>
        <dbReference type="Proteomes" id="UP001148786"/>
    </source>
</evidence>
<feature type="domain" description="MYND-type" evidence="5">
    <location>
        <begin position="315"/>
        <end position="360"/>
    </location>
</feature>
<dbReference type="AlphaFoldDB" id="A0A9W8JZP7"/>
<reference evidence="6" key="1">
    <citation type="submission" date="2022-07" db="EMBL/GenBank/DDBJ databases">
        <title>Genome Sequence of Agrocybe chaxingu.</title>
        <authorList>
            <person name="Buettner E."/>
        </authorList>
    </citation>
    <scope>NUCLEOTIDE SEQUENCE</scope>
    <source>
        <strain evidence="6">MP-N11</strain>
    </source>
</reference>
<keyword evidence="3" id="KW-0862">Zinc</keyword>
<evidence type="ECO:0000256" key="3">
    <source>
        <dbReference type="ARBA" id="ARBA00022833"/>
    </source>
</evidence>
<keyword evidence="7" id="KW-1185">Reference proteome</keyword>
<dbReference type="PROSITE" id="PS50865">
    <property type="entry name" value="ZF_MYND_2"/>
    <property type="match status" value="1"/>
</dbReference>
<dbReference type="OrthoDB" id="432970at2759"/>
<protein>
    <recommendedName>
        <fullName evidence="5">MYND-type domain-containing protein</fullName>
    </recommendedName>
</protein>
<organism evidence="6 7">
    <name type="scientific">Agrocybe chaxingu</name>
    <dbReference type="NCBI Taxonomy" id="84603"/>
    <lineage>
        <taxon>Eukaryota</taxon>
        <taxon>Fungi</taxon>
        <taxon>Dikarya</taxon>
        <taxon>Basidiomycota</taxon>
        <taxon>Agaricomycotina</taxon>
        <taxon>Agaricomycetes</taxon>
        <taxon>Agaricomycetidae</taxon>
        <taxon>Agaricales</taxon>
        <taxon>Agaricineae</taxon>
        <taxon>Strophariaceae</taxon>
        <taxon>Agrocybe</taxon>
    </lineage>
</organism>
<comment type="caution">
    <text evidence="6">The sequence shown here is derived from an EMBL/GenBank/DDBJ whole genome shotgun (WGS) entry which is preliminary data.</text>
</comment>
<evidence type="ECO:0000256" key="2">
    <source>
        <dbReference type="ARBA" id="ARBA00022771"/>
    </source>
</evidence>
<dbReference type="Gene3D" id="6.10.140.2220">
    <property type="match status" value="1"/>
</dbReference>
<name>A0A9W8JZP7_9AGAR</name>
<dbReference type="GO" id="GO:0008270">
    <property type="term" value="F:zinc ion binding"/>
    <property type="evidence" value="ECO:0007669"/>
    <property type="project" value="UniProtKB-KW"/>
</dbReference>
<dbReference type="Proteomes" id="UP001148786">
    <property type="component" value="Unassembled WGS sequence"/>
</dbReference>
<dbReference type="Pfam" id="PF01753">
    <property type="entry name" value="zf-MYND"/>
    <property type="match status" value="1"/>
</dbReference>
<evidence type="ECO:0000259" key="5">
    <source>
        <dbReference type="PROSITE" id="PS50865"/>
    </source>
</evidence>
<sequence>MAHNKWECTRIPRIALSELIHEESSESFGEKVRDAIFGDIQSNPRVDGSPHERWFRDVAQGPNAVRAKVTNSRLNGRLIAWKKDKPFDPTNLFFRTVDTSRLLPMALADFRIQWYASTGFWQWLEGRKNPEGHDPKKLWKTISVTMILFELLLIRNMHDYGGADIPIIIVDWSGEQLDRAMAYWVELSKDEWTKAEQERRYNEMGEMSCQRSNPCFYQVDLLVRSLLSDPEVGYVPRFIIFKANGMQFKDRALFTDPSFCPPQALISTFPTECGSRGCNDKDCNSFEFSACRSLMSDSSIVRDDALPQKTVRCNLWPCNVAEEEGEGGTRSFMKCQRCKEVLYCCKDHQMVDWSQHKLVCEVPS</sequence>
<evidence type="ECO:0000256" key="1">
    <source>
        <dbReference type="ARBA" id="ARBA00022723"/>
    </source>
</evidence>
<evidence type="ECO:0000256" key="4">
    <source>
        <dbReference type="PROSITE-ProRule" id="PRU00134"/>
    </source>
</evidence>
<dbReference type="EMBL" id="JANKHO010000588">
    <property type="protein sequence ID" value="KAJ3508156.1"/>
    <property type="molecule type" value="Genomic_DNA"/>
</dbReference>
<proteinExistence type="predicted"/>
<accession>A0A9W8JZP7</accession>